<dbReference type="AlphaFoldDB" id="A0A6N9HZB8"/>
<protein>
    <submittedName>
        <fullName evidence="3">Conjugal transfer protein</fullName>
    </submittedName>
</protein>
<feature type="region of interest" description="Disordered" evidence="1">
    <location>
        <begin position="162"/>
        <end position="187"/>
    </location>
</feature>
<evidence type="ECO:0000256" key="2">
    <source>
        <dbReference type="SAM" id="Phobius"/>
    </source>
</evidence>
<proteinExistence type="predicted"/>
<sequence length="328" mass="37470">MFKKHKPVAKTSETKEVKPPQPRLRFKRIGLRKKTVVLCWSVLILGTSFGVYKSFTAIDTHTVHEHEVVRTVVVDTHAVTTFVSDFAKVYFSWEPSHEALDQRQANLKDYLTNSLQTLDADTVRSDIPSTSSIDQVKIWRVKQLAKQQFEVLFAINQTLKVDHDKGPKDDKKDDKDKKSEPSIKHVQSTYSVNVQESNQGNLVITKNPTIAAAPSKANIKETQSQTDNSVNPDTVADATKFLKTFFALYPQGSQNELKYYVADQNIQPLHKDYKLDDLVNPIFHKEKQGLRVSVTVKYLDNETNMTQLSQFELHLIKENNRWNIQSGI</sequence>
<dbReference type="InterPro" id="IPR024735">
    <property type="entry name" value="TcpC"/>
</dbReference>
<dbReference type="EMBL" id="WEZQ01000001">
    <property type="protein sequence ID" value="MYV16055.1"/>
    <property type="molecule type" value="Genomic_DNA"/>
</dbReference>
<name>A0A6N9HZB8_9LACO</name>
<dbReference type="Pfam" id="PF12642">
    <property type="entry name" value="TpcC"/>
    <property type="match status" value="1"/>
</dbReference>
<feature type="transmembrane region" description="Helical" evidence="2">
    <location>
        <begin position="35"/>
        <end position="52"/>
    </location>
</feature>
<dbReference type="Proteomes" id="UP000449209">
    <property type="component" value="Unassembled WGS sequence"/>
</dbReference>
<evidence type="ECO:0000256" key="1">
    <source>
        <dbReference type="SAM" id="MobiDB-lite"/>
    </source>
</evidence>
<organism evidence="3 4">
    <name type="scientific">Furfurilactobacillus milii</name>
    <dbReference type="NCBI Taxonomy" id="2888272"/>
    <lineage>
        <taxon>Bacteria</taxon>
        <taxon>Bacillati</taxon>
        <taxon>Bacillota</taxon>
        <taxon>Bacilli</taxon>
        <taxon>Lactobacillales</taxon>
        <taxon>Lactobacillaceae</taxon>
        <taxon>Furfurilactobacillus</taxon>
    </lineage>
</organism>
<evidence type="ECO:0000313" key="3">
    <source>
        <dbReference type="EMBL" id="MYV16055.1"/>
    </source>
</evidence>
<keyword evidence="2" id="KW-0812">Transmembrane</keyword>
<dbReference type="RefSeq" id="WP_161002668.1">
    <property type="nucleotide sequence ID" value="NZ_WEZQ01000001.1"/>
</dbReference>
<keyword evidence="2" id="KW-1133">Transmembrane helix</keyword>
<dbReference type="CDD" id="cd16386">
    <property type="entry name" value="TcpC_N"/>
    <property type="match status" value="1"/>
</dbReference>
<comment type="caution">
    <text evidence="3">The sequence shown here is derived from an EMBL/GenBank/DDBJ whole genome shotgun (WGS) entry which is preliminary data.</text>
</comment>
<feature type="compositionally biased region" description="Basic and acidic residues" evidence="1">
    <location>
        <begin position="162"/>
        <end position="183"/>
    </location>
</feature>
<dbReference type="Gene3D" id="3.10.450.540">
    <property type="match status" value="2"/>
</dbReference>
<accession>A0A6N9HZB8</accession>
<keyword evidence="2" id="KW-0472">Membrane</keyword>
<gene>
    <name evidence="3" type="ORF">GB993_00730</name>
</gene>
<dbReference type="CDD" id="cd16428">
    <property type="entry name" value="TcpC_C"/>
    <property type="match status" value="1"/>
</dbReference>
<dbReference type="InterPro" id="IPR035628">
    <property type="entry name" value="TcpC_C"/>
</dbReference>
<evidence type="ECO:0000313" key="4">
    <source>
        <dbReference type="Proteomes" id="UP000449209"/>
    </source>
</evidence>
<dbReference type="OrthoDB" id="4084447at2"/>
<reference evidence="3 4" key="1">
    <citation type="journal article" date="2019" name="Appl. Environ. Microbiol.">
        <title>Genetic determinants of hydroxycinnamic acid metabolism in heterofermentative lactobacilli.</title>
        <authorList>
            <person name="Gaur G."/>
            <person name="Oh J.H."/>
            <person name="Filannino P."/>
            <person name="Gobbetti M."/>
            <person name="van Pijkeren J.P."/>
            <person name="Ganzle M.G."/>
        </authorList>
    </citation>
    <scope>NUCLEOTIDE SEQUENCE [LARGE SCALE GENOMIC DNA]</scope>
    <source>
        <strain evidence="3 4">C5</strain>
    </source>
</reference>